<dbReference type="Gene3D" id="3.30.360.10">
    <property type="entry name" value="Dihydrodipicolinate Reductase, domain 2"/>
    <property type="match status" value="1"/>
</dbReference>
<comment type="caution">
    <text evidence="3">The sequence shown here is derived from an EMBL/GenBank/DDBJ whole genome shotgun (WGS) entry which is preliminary data.</text>
</comment>
<evidence type="ECO:0000259" key="2">
    <source>
        <dbReference type="Pfam" id="PF19051"/>
    </source>
</evidence>
<dbReference type="GO" id="GO:0000166">
    <property type="term" value="F:nucleotide binding"/>
    <property type="evidence" value="ECO:0007669"/>
    <property type="project" value="InterPro"/>
</dbReference>
<protein>
    <submittedName>
        <fullName evidence="3">Gfo/Idh/MocA family oxidoreductase</fullName>
    </submittedName>
</protein>
<reference evidence="3 4" key="1">
    <citation type="submission" date="2019-05" db="EMBL/GenBank/DDBJ databases">
        <title>Verrucobacter flavum gen. nov., sp. nov. a new member of the family Verrucomicrobiaceae.</title>
        <authorList>
            <person name="Szuroczki S."/>
            <person name="Abbaszade G."/>
            <person name="Szabo A."/>
            <person name="Felfoldi T."/>
            <person name="Schumann P."/>
            <person name="Boka K."/>
            <person name="Keki Z."/>
            <person name="Toumi M."/>
            <person name="Toth E."/>
        </authorList>
    </citation>
    <scope>NUCLEOTIDE SEQUENCE [LARGE SCALE GENOMIC DNA]</scope>
    <source>
        <strain evidence="3 4">MG-N-17</strain>
    </source>
</reference>
<feature type="domain" description="Gfo/Idh/MocA-like oxidoreductase bacterial type C-terminal" evidence="2">
    <location>
        <begin position="237"/>
        <end position="292"/>
    </location>
</feature>
<dbReference type="PANTHER" id="PTHR43818">
    <property type="entry name" value="BCDNA.GH03377"/>
    <property type="match status" value="1"/>
</dbReference>
<evidence type="ECO:0000313" key="3">
    <source>
        <dbReference type="EMBL" id="TLD71738.1"/>
    </source>
</evidence>
<dbReference type="InterPro" id="IPR043906">
    <property type="entry name" value="Gfo/Idh/MocA_OxRdtase_bact_C"/>
</dbReference>
<dbReference type="SUPFAM" id="SSF51735">
    <property type="entry name" value="NAD(P)-binding Rossmann-fold domains"/>
    <property type="match status" value="1"/>
</dbReference>
<dbReference type="EMBL" id="VAUV01000004">
    <property type="protein sequence ID" value="TLD71738.1"/>
    <property type="molecule type" value="Genomic_DNA"/>
</dbReference>
<gene>
    <name evidence="3" type="ORF">FEM03_06255</name>
</gene>
<evidence type="ECO:0000259" key="1">
    <source>
        <dbReference type="Pfam" id="PF01408"/>
    </source>
</evidence>
<feature type="domain" description="Gfo/Idh/MocA-like oxidoreductase N-terminal" evidence="1">
    <location>
        <begin position="64"/>
        <end position="187"/>
    </location>
</feature>
<organism evidence="3 4">
    <name type="scientific">Phragmitibacter flavus</name>
    <dbReference type="NCBI Taxonomy" id="2576071"/>
    <lineage>
        <taxon>Bacteria</taxon>
        <taxon>Pseudomonadati</taxon>
        <taxon>Verrucomicrobiota</taxon>
        <taxon>Verrucomicrobiia</taxon>
        <taxon>Verrucomicrobiales</taxon>
        <taxon>Verrucomicrobiaceae</taxon>
        <taxon>Phragmitibacter</taxon>
    </lineage>
</organism>
<evidence type="ECO:0000313" key="4">
    <source>
        <dbReference type="Proteomes" id="UP000306196"/>
    </source>
</evidence>
<dbReference type="Proteomes" id="UP000306196">
    <property type="component" value="Unassembled WGS sequence"/>
</dbReference>
<dbReference type="PROSITE" id="PS51318">
    <property type="entry name" value="TAT"/>
    <property type="match status" value="1"/>
</dbReference>
<dbReference type="SUPFAM" id="SSF55347">
    <property type="entry name" value="Glyceraldehyde-3-phosphate dehydrogenase-like, C-terminal domain"/>
    <property type="match status" value="1"/>
</dbReference>
<accession>A0A5R8KHE1</accession>
<dbReference type="InterPro" id="IPR000683">
    <property type="entry name" value="Gfo/Idh/MocA-like_OxRdtase_N"/>
</dbReference>
<name>A0A5R8KHE1_9BACT</name>
<dbReference type="InterPro" id="IPR006311">
    <property type="entry name" value="TAT_signal"/>
</dbReference>
<sequence>MKRPSSVARCLPIMKSSDTSQKNPSRRRFVKQSVSAGFGFTFLPAYLTSARAADNPQLPPSRRINLGCIGVGGRAGSVIPGLSAAGSAAPIAFCDVDFVTAKGVEKNLQAFPDVKRYNDFRVMLDEMGKDIDAVSVVTPDHTHFTAAIHAMALGKHVYVEKPLTHTFEEAEILMRAEKKFKVVTQMGNQGHTSAGADQFKQMLAAGVVDDIVKIEAWKSPSLWFMNAAERIPGFPKEEPMPESLKSWDLWCGPCEMKPYSKMYHPFNWRGFHVYGGGMFGDWGAHIIDFAHHHLKLGLPTRITPVALADHNQVSFPLSSDIRFEFAERGEKLPAVELHWKAGDFQIEIAEKFGDADKDGKIVVPKPSKNGTLLHRKQGDYLVQRASHDSHSLVYPRTKMVEFKEAMALHKPKLDHFESFVQACMGNGSTESPFSIAGELTQVLNLGMIAEYLNVDLTFDPTTKRFVGNDAANALLSGAPPRGEWADCYKLA</sequence>
<dbReference type="InterPro" id="IPR036291">
    <property type="entry name" value="NAD(P)-bd_dom_sf"/>
</dbReference>
<dbReference type="PANTHER" id="PTHR43818:SF3">
    <property type="entry name" value="OXIDOREDUCTASE-RELATED"/>
    <property type="match status" value="1"/>
</dbReference>
<dbReference type="Pfam" id="PF19051">
    <property type="entry name" value="GFO_IDH_MocA_C2"/>
    <property type="match status" value="1"/>
</dbReference>
<proteinExistence type="predicted"/>
<dbReference type="AlphaFoldDB" id="A0A5R8KHE1"/>
<dbReference type="OrthoDB" id="9792935at2"/>
<keyword evidence="4" id="KW-1185">Reference proteome</keyword>
<dbReference type="InterPro" id="IPR050463">
    <property type="entry name" value="Gfo/Idh/MocA_oxidrdct_glycsds"/>
</dbReference>
<dbReference type="Pfam" id="PF01408">
    <property type="entry name" value="GFO_IDH_MocA"/>
    <property type="match status" value="1"/>
</dbReference>
<dbReference type="Gene3D" id="3.40.50.720">
    <property type="entry name" value="NAD(P)-binding Rossmann-like Domain"/>
    <property type="match status" value="1"/>
</dbReference>